<comment type="caution">
    <text evidence="1">The sequence shown here is derived from an EMBL/GenBank/DDBJ whole genome shotgun (WGS) entry which is preliminary data.</text>
</comment>
<evidence type="ECO:0000313" key="2">
    <source>
        <dbReference type="Proteomes" id="UP000237105"/>
    </source>
</evidence>
<sequence>KWRHCPIIWRHSAKLGGSLAPQCKDFQGIGTAVPIPGVTTPWPRNCGPTVPLHSTMALSPWNYGTTAQQSGATAPSQTILWHSCRCRSLKNYRT</sequence>
<evidence type="ECO:0000313" key="1">
    <source>
        <dbReference type="EMBL" id="PON41688.1"/>
    </source>
</evidence>
<gene>
    <name evidence="1" type="ORF">PanWU01x14_287510</name>
</gene>
<dbReference type="AlphaFoldDB" id="A0A2P5AYS7"/>
<accession>A0A2P5AYS7</accession>
<keyword evidence="2" id="KW-1185">Reference proteome</keyword>
<organism evidence="1 2">
    <name type="scientific">Parasponia andersonii</name>
    <name type="common">Sponia andersonii</name>
    <dbReference type="NCBI Taxonomy" id="3476"/>
    <lineage>
        <taxon>Eukaryota</taxon>
        <taxon>Viridiplantae</taxon>
        <taxon>Streptophyta</taxon>
        <taxon>Embryophyta</taxon>
        <taxon>Tracheophyta</taxon>
        <taxon>Spermatophyta</taxon>
        <taxon>Magnoliopsida</taxon>
        <taxon>eudicotyledons</taxon>
        <taxon>Gunneridae</taxon>
        <taxon>Pentapetalae</taxon>
        <taxon>rosids</taxon>
        <taxon>fabids</taxon>
        <taxon>Rosales</taxon>
        <taxon>Cannabaceae</taxon>
        <taxon>Parasponia</taxon>
    </lineage>
</organism>
<dbReference type="EMBL" id="JXTB01000409">
    <property type="protein sequence ID" value="PON41688.1"/>
    <property type="molecule type" value="Genomic_DNA"/>
</dbReference>
<reference evidence="2" key="1">
    <citation type="submission" date="2016-06" db="EMBL/GenBank/DDBJ databases">
        <title>Parallel loss of symbiosis genes in relatives of nitrogen-fixing non-legume Parasponia.</title>
        <authorList>
            <person name="Van Velzen R."/>
            <person name="Holmer R."/>
            <person name="Bu F."/>
            <person name="Rutten L."/>
            <person name="Van Zeijl A."/>
            <person name="Liu W."/>
            <person name="Santuari L."/>
            <person name="Cao Q."/>
            <person name="Sharma T."/>
            <person name="Shen D."/>
            <person name="Roswanjaya Y."/>
            <person name="Wardhani T."/>
            <person name="Kalhor M.S."/>
            <person name="Jansen J."/>
            <person name="Van den Hoogen J."/>
            <person name="Gungor B."/>
            <person name="Hartog M."/>
            <person name="Hontelez J."/>
            <person name="Verver J."/>
            <person name="Yang W.-C."/>
            <person name="Schijlen E."/>
            <person name="Repin R."/>
            <person name="Schilthuizen M."/>
            <person name="Schranz E."/>
            <person name="Heidstra R."/>
            <person name="Miyata K."/>
            <person name="Fedorova E."/>
            <person name="Kohlen W."/>
            <person name="Bisseling T."/>
            <person name="Smit S."/>
            <person name="Geurts R."/>
        </authorList>
    </citation>
    <scope>NUCLEOTIDE SEQUENCE [LARGE SCALE GENOMIC DNA]</scope>
    <source>
        <strain evidence="2">cv. WU1-14</strain>
    </source>
</reference>
<dbReference type="Proteomes" id="UP000237105">
    <property type="component" value="Unassembled WGS sequence"/>
</dbReference>
<proteinExistence type="predicted"/>
<feature type="non-terminal residue" evidence="1">
    <location>
        <position position="1"/>
    </location>
</feature>
<protein>
    <submittedName>
        <fullName evidence="1">Uncharacterized protein</fullName>
    </submittedName>
</protein>
<name>A0A2P5AYS7_PARAD</name>